<proteinExistence type="predicted"/>
<dbReference type="Gene3D" id="2.60.120.620">
    <property type="entry name" value="q2cbj1_9rhob like domain"/>
    <property type="match status" value="1"/>
</dbReference>
<keyword evidence="1" id="KW-0223">Dioxygenase</keyword>
<dbReference type="AlphaFoldDB" id="A0A0B2WV45"/>
<keyword evidence="1" id="KW-0560">Oxidoreductase</keyword>
<dbReference type="EMBL" id="AZHE01000009">
    <property type="protein sequence ID" value="KHN97953.1"/>
    <property type="molecule type" value="Genomic_DNA"/>
</dbReference>
<dbReference type="HOGENOM" id="CLU_1240840_0_0_1"/>
<evidence type="ECO:0000313" key="2">
    <source>
        <dbReference type="Proteomes" id="UP000030816"/>
    </source>
</evidence>
<dbReference type="GeneID" id="63738797"/>
<comment type="caution">
    <text evidence="1">The sequence shown here is derived from an EMBL/GenBank/DDBJ whole genome shotgun (WGS) entry which is preliminary data.</text>
</comment>
<evidence type="ECO:0000313" key="1">
    <source>
        <dbReference type="EMBL" id="KHN97953.1"/>
    </source>
</evidence>
<accession>A0A0B2WV45</accession>
<reference evidence="1 2" key="1">
    <citation type="journal article" date="2014" name="Proc. Natl. Acad. Sci. U.S.A.">
        <title>Trajectory and genomic determinants of fungal-pathogen speciation and host adaptation.</title>
        <authorList>
            <person name="Hu X."/>
            <person name="Xiao G."/>
            <person name="Zheng P."/>
            <person name="Shang Y."/>
            <person name="Su Y."/>
            <person name="Zhang X."/>
            <person name="Liu X."/>
            <person name="Zhan S."/>
            <person name="St Leger R.J."/>
            <person name="Wang C."/>
        </authorList>
    </citation>
    <scope>NUCLEOTIDE SEQUENCE [LARGE SCALE GENOMIC DNA]</scope>
    <source>
        <strain evidence="1 2">ARSEF 1941</strain>
    </source>
</reference>
<dbReference type="GO" id="GO:0051213">
    <property type="term" value="F:dioxygenase activity"/>
    <property type="evidence" value="ECO:0007669"/>
    <property type="project" value="UniProtKB-KW"/>
</dbReference>
<protein>
    <submittedName>
        <fullName evidence="1">Phytanoyl-CoA dioxygenase family protein</fullName>
    </submittedName>
</protein>
<name>A0A0B2WV45_METAS</name>
<sequence>MHPTVLALNDHLLDNGYLSSAFHSINIPPGQAAQRLRHDDQYVTVPRPHRPFGAVCHHGGSGCVHGGEWGHRHRARIAYSGGDGMPERAEAVSVAMPAGSMMYFVGTLGHGGGRNASGAERLAPTAQYCQPWMTQLENQQPAVDWDKLDDIPPRLVGMMGYKVGMPLIGYVDGRSPRTRVAELLDEWKGQS</sequence>
<dbReference type="RefSeq" id="XP_040679019.1">
    <property type="nucleotide sequence ID" value="XM_040823140.1"/>
</dbReference>
<dbReference type="SUPFAM" id="SSF51197">
    <property type="entry name" value="Clavaminate synthase-like"/>
    <property type="match status" value="1"/>
</dbReference>
<dbReference type="OrthoDB" id="445007at2759"/>
<dbReference type="Proteomes" id="UP000030816">
    <property type="component" value="Unassembled WGS sequence"/>
</dbReference>
<gene>
    <name evidence="1" type="ORF">MAM_04342</name>
</gene>
<dbReference type="STRING" id="1081103.A0A0B2WV45"/>
<organism evidence="1 2">
    <name type="scientific">Metarhizium album (strain ARSEF 1941)</name>
    <dbReference type="NCBI Taxonomy" id="1081103"/>
    <lineage>
        <taxon>Eukaryota</taxon>
        <taxon>Fungi</taxon>
        <taxon>Dikarya</taxon>
        <taxon>Ascomycota</taxon>
        <taxon>Pezizomycotina</taxon>
        <taxon>Sordariomycetes</taxon>
        <taxon>Hypocreomycetidae</taxon>
        <taxon>Hypocreales</taxon>
        <taxon>Clavicipitaceae</taxon>
        <taxon>Metarhizium</taxon>
    </lineage>
</organism>
<keyword evidence="2" id="KW-1185">Reference proteome</keyword>